<dbReference type="SMART" id="SM00575">
    <property type="entry name" value="ZnF_PMZ"/>
    <property type="match status" value="1"/>
</dbReference>
<feature type="compositionally biased region" description="Polar residues" evidence="5">
    <location>
        <begin position="753"/>
        <end position="762"/>
    </location>
</feature>
<dbReference type="GeneID" id="104749272"/>
<reference evidence="7" key="1">
    <citation type="journal article" date="2014" name="Nat. Commun.">
        <title>The emerging biofuel crop Camelina sativa retains a highly undifferentiated hexaploid genome structure.</title>
        <authorList>
            <person name="Kagale S."/>
            <person name="Koh C."/>
            <person name="Nixon J."/>
            <person name="Bollina V."/>
            <person name="Clarke W.E."/>
            <person name="Tuteja R."/>
            <person name="Spillane C."/>
            <person name="Robinson S.J."/>
            <person name="Links M.G."/>
            <person name="Clarke C."/>
            <person name="Higgins E.E."/>
            <person name="Huebert T."/>
            <person name="Sharpe A.G."/>
            <person name="Parkin I.A."/>
        </authorList>
    </citation>
    <scope>NUCLEOTIDE SEQUENCE [LARGE SCALE GENOMIC DNA]</scope>
    <source>
        <strain evidence="7">cv. DH55</strain>
    </source>
</reference>
<feature type="domain" description="SWIM-type" evidence="6">
    <location>
        <begin position="634"/>
        <end position="666"/>
    </location>
</feature>
<keyword evidence="7" id="KW-1185">Reference proteome</keyword>
<evidence type="ECO:0000313" key="8">
    <source>
        <dbReference type="RefSeq" id="XP_010469169.1"/>
    </source>
</evidence>
<keyword evidence="2 4" id="KW-0863">Zinc-finger</keyword>
<feature type="region of interest" description="Disordered" evidence="5">
    <location>
        <begin position="714"/>
        <end position="762"/>
    </location>
</feature>
<keyword evidence="3" id="KW-0862">Zinc</keyword>
<organism evidence="7 8">
    <name type="scientific">Camelina sativa</name>
    <name type="common">False flax</name>
    <name type="synonym">Myagrum sativum</name>
    <dbReference type="NCBI Taxonomy" id="90675"/>
    <lineage>
        <taxon>Eukaryota</taxon>
        <taxon>Viridiplantae</taxon>
        <taxon>Streptophyta</taxon>
        <taxon>Embryophyta</taxon>
        <taxon>Tracheophyta</taxon>
        <taxon>Spermatophyta</taxon>
        <taxon>Magnoliopsida</taxon>
        <taxon>eudicotyledons</taxon>
        <taxon>Gunneridae</taxon>
        <taxon>Pentapetalae</taxon>
        <taxon>rosids</taxon>
        <taxon>malvids</taxon>
        <taxon>Brassicales</taxon>
        <taxon>Brassicaceae</taxon>
        <taxon>Camelineae</taxon>
        <taxon>Camelina</taxon>
    </lineage>
</organism>
<dbReference type="RefSeq" id="XP_010469169.1">
    <property type="nucleotide sequence ID" value="XM_010470867.1"/>
</dbReference>
<evidence type="ECO:0000256" key="4">
    <source>
        <dbReference type="PROSITE-ProRule" id="PRU00325"/>
    </source>
</evidence>
<dbReference type="PROSITE" id="PS50966">
    <property type="entry name" value="ZF_SWIM"/>
    <property type="match status" value="1"/>
</dbReference>
<dbReference type="Pfam" id="PF10551">
    <property type="entry name" value="MULE"/>
    <property type="match status" value="1"/>
</dbReference>
<sequence length="762" mass="87357">MIELYSVCGEWKQNHRGVWDFAIDSKKGGSFSEVDENITYKVLAEMVIEDFRLDCLVNDIKLSYRLSSRMNLMVEDSPPMYLRNDRQVQTFFRKFQDDPELNRLCVTLPIDSGNVESNTLSATLENNRCIQGFQFSNSDISVASVRYLTKEFHEPSGSGATVSESHSDTCSTAEKVIYDGIPRGFSHHTQGTDYIHEGKYFKNKAELMMKMRLFALEFKFEFRSLWSDRTRLILGCVDPRCNWKMRATKLKSSDFFVVIKYMGEHNCDTTYRNANHRQATAKLLGSFICSHFAEKKAGLKPKQIIERVRLDHGVHIQYKKAWRAKEAAQILVRGTPEDSYHNIAKWLFMAKERNPGSVVYLEMDSGTKFKYVFIAFGPSIRGFDLLRRVIAVDGTFLKGKFKGTLLVATAQDGDHHLYPIGFAIVDSENDKSWNWFFRCLRTIIPDAPDLVFVSDRASSIAKALTELYPASHHGICKYHLGNNIKVSFKGQLYLPLVESAAIAYTREEFAKIFIQIQDANPKLAEYLQKADFRKWARSYAPSNRYNIMTTNIAESFNSMLKEPRELPVLSLLETIRLTLTSWFHERREKAAKHDKLVTPQVVKKLVSRFSDAMKLDVFQVDEDEFEVKDNINKFIVHLKNMHCSCCVFDIDKIPCIHAIAAAKRSNRDENKFVHVCYLTETWAKVYAESIHPNGDIKDWIFPDSIEEFFCAPPFSKPNSGRPPKKRKRSVGEFGVPGSKSQSHKCSRCGTAGHNKSTCRLPI</sequence>
<proteinExistence type="predicted"/>
<dbReference type="PANTHER" id="PTHR31973:SF195">
    <property type="entry name" value="MUDR FAMILY TRANSPOSASE"/>
    <property type="match status" value="1"/>
</dbReference>
<dbReference type="InterPro" id="IPR006564">
    <property type="entry name" value="Znf_PMZ"/>
</dbReference>
<evidence type="ECO:0000256" key="1">
    <source>
        <dbReference type="ARBA" id="ARBA00022723"/>
    </source>
</evidence>
<dbReference type="PANTHER" id="PTHR31973">
    <property type="entry name" value="POLYPROTEIN, PUTATIVE-RELATED"/>
    <property type="match status" value="1"/>
</dbReference>
<evidence type="ECO:0000259" key="6">
    <source>
        <dbReference type="PROSITE" id="PS50966"/>
    </source>
</evidence>
<gene>
    <name evidence="8" type="primary">LOC104749272</name>
</gene>
<dbReference type="InterPro" id="IPR018289">
    <property type="entry name" value="MULE_transposase_dom"/>
</dbReference>
<evidence type="ECO:0000256" key="3">
    <source>
        <dbReference type="ARBA" id="ARBA00022833"/>
    </source>
</evidence>
<dbReference type="Pfam" id="PF04434">
    <property type="entry name" value="SWIM"/>
    <property type="match status" value="1"/>
</dbReference>
<protein>
    <submittedName>
        <fullName evidence="8">Uncharacterized protein LOC104749272</fullName>
    </submittedName>
</protein>
<dbReference type="Proteomes" id="UP000694864">
    <property type="component" value="Chromosome 2"/>
</dbReference>
<evidence type="ECO:0000313" key="7">
    <source>
        <dbReference type="Proteomes" id="UP000694864"/>
    </source>
</evidence>
<evidence type="ECO:0000256" key="2">
    <source>
        <dbReference type="ARBA" id="ARBA00022771"/>
    </source>
</evidence>
<keyword evidence="1" id="KW-0479">Metal-binding</keyword>
<evidence type="ECO:0000256" key="5">
    <source>
        <dbReference type="SAM" id="MobiDB-lite"/>
    </source>
</evidence>
<dbReference type="InterPro" id="IPR007527">
    <property type="entry name" value="Znf_SWIM"/>
</dbReference>
<name>A0ABM0WCN2_CAMSA</name>
<reference evidence="8" key="2">
    <citation type="submission" date="2025-08" db="UniProtKB">
        <authorList>
            <consortium name="RefSeq"/>
        </authorList>
    </citation>
    <scope>IDENTIFICATION</scope>
    <source>
        <tissue evidence="8">Leaf</tissue>
    </source>
</reference>
<accession>A0ABM0WCN2</accession>